<feature type="region of interest" description="Disordered" evidence="1">
    <location>
        <begin position="1"/>
        <end position="33"/>
    </location>
</feature>
<keyword evidence="3" id="KW-1185">Reference proteome</keyword>
<name>A0A139HXU1_9PEZI</name>
<dbReference type="Proteomes" id="UP000070133">
    <property type="component" value="Unassembled WGS sequence"/>
</dbReference>
<sequence length="174" mass="19325">MPVKNYVAATGTMDDTKTNEHRAKSEKQKRKTAESYRYYLRRRQSNFTEAVATAPSKALVEKAEATDRHLLQQLFVRTTISTTHDSVETACTTGLEETRTRDEDAEMCAAESSSADSNSARSTPDVQPRLGKAESLGVLATEESHGIRHDSLTENGKGKQRKTRDTCRAAFPNE</sequence>
<evidence type="ECO:0000313" key="3">
    <source>
        <dbReference type="Proteomes" id="UP000070133"/>
    </source>
</evidence>
<gene>
    <name evidence="2" type="ORF">AC578_2433</name>
</gene>
<organism evidence="2 3">
    <name type="scientific">Pseudocercospora eumusae</name>
    <dbReference type="NCBI Taxonomy" id="321146"/>
    <lineage>
        <taxon>Eukaryota</taxon>
        <taxon>Fungi</taxon>
        <taxon>Dikarya</taxon>
        <taxon>Ascomycota</taxon>
        <taxon>Pezizomycotina</taxon>
        <taxon>Dothideomycetes</taxon>
        <taxon>Dothideomycetidae</taxon>
        <taxon>Mycosphaerellales</taxon>
        <taxon>Mycosphaerellaceae</taxon>
        <taxon>Pseudocercospora</taxon>
    </lineage>
</organism>
<dbReference type="AlphaFoldDB" id="A0A139HXU1"/>
<feature type="compositionally biased region" description="Low complexity" evidence="1">
    <location>
        <begin position="109"/>
        <end position="122"/>
    </location>
</feature>
<evidence type="ECO:0000313" key="2">
    <source>
        <dbReference type="EMBL" id="KXT07276.1"/>
    </source>
</evidence>
<feature type="compositionally biased region" description="Basic and acidic residues" evidence="1">
    <location>
        <begin position="142"/>
        <end position="152"/>
    </location>
</feature>
<protein>
    <submittedName>
        <fullName evidence="2">Uncharacterized protein</fullName>
    </submittedName>
</protein>
<dbReference type="EMBL" id="LFZN01000003">
    <property type="protein sequence ID" value="KXT07276.1"/>
    <property type="molecule type" value="Genomic_DNA"/>
</dbReference>
<proteinExistence type="predicted"/>
<dbReference type="OrthoDB" id="3650355at2759"/>
<feature type="compositionally biased region" description="Basic and acidic residues" evidence="1">
    <location>
        <begin position="14"/>
        <end position="33"/>
    </location>
</feature>
<comment type="caution">
    <text evidence="2">The sequence shown here is derived from an EMBL/GenBank/DDBJ whole genome shotgun (WGS) entry which is preliminary data.</text>
</comment>
<evidence type="ECO:0000256" key="1">
    <source>
        <dbReference type="SAM" id="MobiDB-lite"/>
    </source>
</evidence>
<accession>A0A139HXU1</accession>
<reference evidence="2 3" key="1">
    <citation type="submission" date="2015-07" db="EMBL/GenBank/DDBJ databases">
        <title>Comparative genomics of the Sigatoka disease complex on banana suggests a link between parallel evolutionary changes in Pseudocercospora fijiensis and Pseudocercospora eumusae and increased virulence on the banana host.</title>
        <authorList>
            <person name="Chang T.-C."/>
            <person name="Salvucci A."/>
            <person name="Crous P.W."/>
            <person name="Stergiopoulos I."/>
        </authorList>
    </citation>
    <scope>NUCLEOTIDE SEQUENCE [LARGE SCALE GENOMIC DNA]</scope>
    <source>
        <strain evidence="2 3">CBS 114824</strain>
    </source>
</reference>
<feature type="region of interest" description="Disordered" evidence="1">
    <location>
        <begin position="89"/>
        <end position="174"/>
    </location>
</feature>